<name>A0ABQ9HRE8_9NEOP</name>
<organism evidence="2 3">
    <name type="scientific">Dryococelus australis</name>
    <dbReference type="NCBI Taxonomy" id="614101"/>
    <lineage>
        <taxon>Eukaryota</taxon>
        <taxon>Metazoa</taxon>
        <taxon>Ecdysozoa</taxon>
        <taxon>Arthropoda</taxon>
        <taxon>Hexapoda</taxon>
        <taxon>Insecta</taxon>
        <taxon>Pterygota</taxon>
        <taxon>Neoptera</taxon>
        <taxon>Polyneoptera</taxon>
        <taxon>Phasmatodea</taxon>
        <taxon>Verophasmatodea</taxon>
        <taxon>Anareolatae</taxon>
        <taxon>Phasmatidae</taxon>
        <taxon>Eurycanthinae</taxon>
        <taxon>Dryococelus</taxon>
    </lineage>
</organism>
<sequence length="823" mass="92167">MAEMKRKCENGLKCYDQYVALAVQKWLVAYRLCCDNVPDATNIQQGYYKVKNPSRIECLTEIMGCHKTQAARHDLVSHMSTHSTLSADTLRSGLPHRKRLVLQLQNVPPDFLSIYRVFISRKIVFKQAPKALKVLKGQRNNYERRRADMPSTPLGTAIFSARSRTATRAPTGQKRGRPQKDYVGEAAEEISRYLDELDKDQYSIVELMDQISGAKPVINIIINPVLIPKRRRRSKEEAAKKGVCISHAMVSAVRPRSFLSPVLIGIAFFIHQKIRNVAVQDVKTLNHIPRDALVPSLPDTLWMCGKWLSGQTTPKMPEIPEWKGFMYLVCEPINFEKITVVPHPFINSPPSDDDTLYTGLRYVAKDATHFYTKRTTRNYEHNSDPRKNGLQKKSAEIPPSTMFKRRVWSDMAIEQTLMFVMKSKGGQTRGIGLSDSVLWVGGAHTATAIFLSLEVFAGVHFTSGEQHVDFRASRINRNYYNRGKLTQWLADHTHFPVRDYTMSLLTRVIGKSNINCHKTKKIGSCTTGTFVGTNFADIKQSKTNSVVPLAAMSNTIKVNNETLVVDPLMIFQRTLINKERDEDVADLLNMLATVQKENFLANEKKTKPIEFLAETLTARTIEASTAKGDADDSIPGRGNIEDKVYSTRQLQELPFSGSILFVHSFTGRDTICETFNKSKLSILKCFLKLPNETKAIADIFSDPTSTPDAVAQAGYETFLTLYQARQSECDLNNNRHNCFVKSSTKVKSNLASLPPTKGAAKQHSPECIYRHNNGLTTTLSIQNIGGWARYDGGVLNTAKTTAPIAPDSILNSIICRCATGYGG</sequence>
<accession>A0ABQ9HRE8</accession>
<evidence type="ECO:0000313" key="2">
    <source>
        <dbReference type="EMBL" id="KAJ8886949.1"/>
    </source>
</evidence>
<protein>
    <submittedName>
        <fullName evidence="2">Uncharacterized protein</fullName>
    </submittedName>
</protein>
<keyword evidence="3" id="KW-1185">Reference proteome</keyword>
<reference evidence="2 3" key="1">
    <citation type="submission" date="2023-02" db="EMBL/GenBank/DDBJ databases">
        <title>LHISI_Scaffold_Assembly.</title>
        <authorList>
            <person name="Stuart O.P."/>
            <person name="Cleave R."/>
            <person name="Magrath M.J.L."/>
            <person name="Mikheyev A.S."/>
        </authorList>
    </citation>
    <scope>NUCLEOTIDE SEQUENCE [LARGE SCALE GENOMIC DNA]</scope>
    <source>
        <strain evidence="2">Daus_M_001</strain>
        <tissue evidence="2">Leg muscle</tissue>
    </source>
</reference>
<dbReference type="EMBL" id="JARBHB010000004">
    <property type="protein sequence ID" value="KAJ8886949.1"/>
    <property type="molecule type" value="Genomic_DNA"/>
</dbReference>
<evidence type="ECO:0000256" key="1">
    <source>
        <dbReference type="SAM" id="MobiDB-lite"/>
    </source>
</evidence>
<dbReference type="Proteomes" id="UP001159363">
    <property type="component" value="Chromosome X"/>
</dbReference>
<comment type="caution">
    <text evidence="2">The sequence shown here is derived from an EMBL/GenBank/DDBJ whole genome shotgun (WGS) entry which is preliminary data.</text>
</comment>
<gene>
    <name evidence="2" type="ORF">PR048_013163</name>
</gene>
<feature type="compositionally biased region" description="Basic and acidic residues" evidence="1">
    <location>
        <begin position="377"/>
        <end position="387"/>
    </location>
</feature>
<evidence type="ECO:0000313" key="3">
    <source>
        <dbReference type="Proteomes" id="UP001159363"/>
    </source>
</evidence>
<proteinExistence type="predicted"/>
<feature type="region of interest" description="Disordered" evidence="1">
    <location>
        <begin position="375"/>
        <end position="395"/>
    </location>
</feature>